<keyword evidence="2 4" id="KW-0418">Kinase</keyword>
<dbReference type="NCBIfam" id="TIGR02365">
    <property type="entry name" value="dha_L_ycgS"/>
    <property type="match status" value="1"/>
</dbReference>
<dbReference type="InterPro" id="IPR004007">
    <property type="entry name" value="DhaL_dom"/>
</dbReference>
<protein>
    <submittedName>
        <fullName evidence="4">Dihydroxyacetone kinase, C-terminal domain</fullName>
    </submittedName>
</protein>
<evidence type="ECO:0000256" key="2">
    <source>
        <dbReference type="ARBA" id="ARBA00022777"/>
    </source>
</evidence>
<dbReference type="SMART" id="SM01120">
    <property type="entry name" value="Dak2"/>
    <property type="match status" value="1"/>
</dbReference>
<dbReference type="PANTHER" id="PTHR28629:SF4">
    <property type="entry name" value="TRIOKINASE_FMN CYCLASE"/>
    <property type="match status" value="1"/>
</dbReference>
<dbReference type="FunFam" id="1.25.40.340:FF:000002">
    <property type="entry name" value="Dihydroxyacetone kinase, L subunit"/>
    <property type="match status" value="1"/>
</dbReference>
<dbReference type="GO" id="GO:0004371">
    <property type="term" value="F:glycerone kinase activity"/>
    <property type="evidence" value="ECO:0007669"/>
    <property type="project" value="InterPro"/>
</dbReference>
<dbReference type="AlphaFoldDB" id="A0A1H7X9V9"/>
<dbReference type="GO" id="GO:0005829">
    <property type="term" value="C:cytosol"/>
    <property type="evidence" value="ECO:0007669"/>
    <property type="project" value="TreeGrafter"/>
</dbReference>
<dbReference type="EMBL" id="FOAZ01000023">
    <property type="protein sequence ID" value="SEM30414.1"/>
    <property type="molecule type" value="Genomic_DNA"/>
</dbReference>
<sequence length="229" mass="22805">MNAGDSGEGGNRVDTLDIETTRAWILATAAAVDSHRDVLTELDAAIGDADHGANMHRGFTAVAAAVGGDYAPETVGQLLGKVGMTLISSVGGASGPLYGSAFRAAGRQLATPEADGDQFALALRAALDAVRALGAAAAGDKTMVDALMPAVTTFDEAVTSGAGLRAAARAAATAADAGARATTPLQARKGRASYLGERSIGHQDPGATSTALIFAALADTLDGTLGRMP</sequence>
<dbReference type="GO" id="GO:0019563">
    <property type="term" value="P:glycerol catabolic process"/>
    <property type="evidence" value="ECO:0007669"/>
    <property type="project" value="TreeGrafter"/>
</dbReference>
<evidence type="ECO:0000313" key="5">
    <source>
        <dbReference type="Proteomes" id="UP000183015"/>
    </source>
</evidence>
<organism evidence="4 5">
    <name type="scientific">Streptacidiphilus jiangxiensis</name>
    <dbReference type="NCBI Taxonomy" id="235985"/>
    <lineage>
        <taxon>Bacteria</taxon>
        <taxon>Bacillati</taxon>
        <taxon>Actinomycetota</taxon>
        <taxon>Actinomycetes</taxon>
        <taxon>Kitasatosporales</taxon>
        <taxon>Streptomycetaceae</taxon>
        <taxon>Streptacidiphilus</taxon>
    </lineage>
</organism>
<keyword evidence="1" id="KW-0808">Transferase</keyword>
<accession>A0A1H7X9V9</accession>
<dbReference type="RefSeq" id="WP_425314727.1">
    <property type="nucleotide sequence ID" value="NZ_FOAZ01000023.1"/>
</dbReference>
<dbReference type="STRING" id="235985.SAMN05414137_12351"/>
<evidence type="ECO:0000313" key="4">
    <source>
        <dbReference type="EMBL" id="SEM30414.1"/>
    </source>
</evidence>
<keyword evidence="5" id="KW-1185">Reference proteome</keyword>
<dbReference type="InterPro" id="IPR036117">
    <property type="entry name" value="DhaL_dom_sf"/>
</dbReference>
<evidence type="ECO:0000259" key="3">
    <source>
        <dbReference type="PROSITE" id="PS51480"/>
    </source>
</evidence>
<reference evidence="5" key="1">
    <citation type="submission" date="2016-10" db="EMBL/GenBank/DDBJ databases">
        <authorList>
            <person name="Varghese N."/>
        </authorList>
    </citation>
    <scope>NUCLEOTIDE SEQUENCE [LARGE SCALE GENOMIC DNA]</scope>
    <source>
        <strain evidence="5">DSM 45096 / BCRC 16803 / CGMCC 4.1857 / CIP 109030 / JCM 12277 / KCTC 19219 / NBRC 100920 / 33214</strain>
    </source>
</reference>
<dbReference type="PROSITE" id="PS51480">
    <property type="entry name" value="DHAL"/>
    <property type="match status" value="1"/>
</dbReference>
<dbReference type="InterPro" id="IPR012737">
    <property type="entry name" value="DhaK_L_YcgS"/>
</dbReference>
<dbReference type="eggNOG" id="COG1461">
    <property type="taxonomic scope" value="Bacteria"/>
</dbReference>
<dbReference type="Pfam" id="PF02734">
    <property type="entry name" value="Dak2"/>
    <property type="match status" value="1"/>
</dbReference>
<proteinExistence type="predicted"/>
<dbReference type="SUPFAM" id="SSF101473">
    <property type="entry name" value="DhaL-like"/>
    <property type="match status" value="1"/>
</dbReference>
<dbReference type="Proteomes" id="UP000183015">
    <property type="component" value="Unassembled WGS sequence"/>
</dbReference>
<dbReference type="PANTHER" id="PTHR28629">
    <property type="entry name" value="TRIOKINASE/FMN CYCLASE"/>
    <property type="match status" value="1"/>
</dbReference>
<gene>
    <name evidence="4" type="ORF">SAMN05414137_12351</name>
</gene>
<feature type="domain" description="DhaL" evidence="3">
    <location>
        <begin position="19"/>
        <end position="219"/>
    </location>
</feature>
<evidence type="ECO:0000256" key="1">
    <source>
        <dbReference type="ARBA" id="ARBA00022679"/>
    </source>
</evidence>
<name>A0A1H7X9V9_STRJI</name>
<dbReference type="InterPro" id="IPR050861">
    <property type="entry name" value="Dihydroxyacetone_Kinase"/>
</dbReference>
<dbReference type="Gene3D" id="1.25.40.340">
    <property type="match status" value="1"/>
</dbReference>